<keyword evidence="7" id="KW-1185">Reference proteome</keyword>
<evidence type="ECO:0000259" key="5">
    <source>
        <dbReference type="PROSITE" id="PS50931"/>
    </source>
</evidence>
<evidence type="ECO:0000256" key="4">
    <source>
        <dbReference type="ARBA" id="ARBA00023163"/>
    </source>
</evidence>
<dbReference type="SUPFAM" id="SSF53850">
    <property type="entry name" value="Periplasmic binding protein-like II"/>
    <property type="match status" value="1"/>
</dbReference>
<evidence type="ECO:0000313" key="6">
    <source>
        <dbReference type="EMBL" id="OAP36881.1"/>
    </source>
</evidence>
<protein>
    <submittedName>
        <fullName evidence="6">Transcriptional regulator</fullName>
    </submittedName>
</protein>
<dbReference type="RefSeq" id="WP_064244104.1">
    <property type="nucleotide sequence ID" value="NZ_LPUX01000064.1"/>
</dbReference>
<dbReference type="InterPro" id="IPR000847">
    <property type="entry name" value="LysR_HTH_N"/>
</dbReference>
<dbReference type="STRING" id="1472378.AU381_20675"/>
<dbReference type="Gene3D" id="3.40.190.10">
    <property type="entry name" value="Periplasmic binding protein-like II"/>
    <property type="match status" value="2"/>
</dbReference>
<keyword evidence="3" id="KW-0238">DNA-binding</keyword>
<dbReference type="InterPro" id="IPR036388">
    <property type="entry name" value="WH-like_DNA-bd_sf"/>
</dbReference>
<dbReference type="Proteomes" id="UP000094025">
    <property type="component" value="Unassembled WGS sequence"/>
</dbReference>
<dbReference type="GO" id="GO:0003700">
    <property type="term" value="F:DNA-binding transcription factor activity"/>
    <property type="evidence" value="ECO:0007669"/>
    <property type="project" value="InterPro"/>
</dbReference>
<sequence>MRRADIPCLDDLRAFETVARLGSVRAAAIELSLTHGAVSRRVSKLAEMLGLRLLEPDGRGVRLTPDGEKLAATTGRAFSAIMDTLAEIRSAASAAPILLSCERSLAMRWLIPRLSGFQDKYPHIDVHLATGGGALDFARDRVTLAIRRLDFPVEPEWMITRLMPERVGPVMLHSHRQRFDRGDYVALGSRTRPNAWQMWLDGHPSAPRPRSTRLLDHHFLMAEAALAGLGVALAPQAIAADDVTSGRLAAPLGFDADGTDYGLIQPRQAPTPAGLAELRQWLVGQSMEYVA</sequence>
<dbReference type="InterPro" id="IPR058163">
    <property type="entry name" value="LysR-type_TF_proteobact-type"/>
</dbReference>
<dbReference type="EMBL" id="LPUX01000064">
    <property type="protein sequence ID" value="OAP36881.1"/>
    <property type="molecule type" value="Genomic_DNA"/>
</dbReference>
<dbReference type="InterPro" id="IPR005119">
    <property type="entry name" value="LysR_subst-bd"/>
</dbReference>
<dbReference type="OrthoDB" id="9793571at2"/>
<keyword evidence="4" id="KW-0804">Transcription</keyword>
<dbReference type="PANTHER" id="PTHR30537:SF74">
    <property type="entry name" value="HTH-TYPE TRANSCRIPTIONAL REGULATOR TRPI"/>
    <property type="match status" value="1"/>
</dbReference>
<evidence type="ECO:0000256" key="1">
    <source>
        <dbReference type="ARBA" id="ARBA00009437"/>
    </source>
</evidence>
<dbReference type="PROSITE" id="PS50931">
    <property type="entry name" value="HTH_LYSR"/>
    <property type="match status" value="1"/>
</dbReference>
<gene>
    <name evidence="6" type="ORF">AU381_20675</name>
</gene>
<keyword evidence="2" id="KW-0805">Transcription regulation</keyword>
<name>A0A178XNR6_9HYPH</name>
<feature type="domain" description="HTH lysR-type" evidence="5">
    <location>
        <begin position="9"/>
        <end position="64"/>
    </location>
</feature>
<comment type="similarity">
    <text evidence="1">Belongs to the LysR transcriptional regulatory family.</text>
</comment>
<dbReference type="Pfam" id="PF03466">
    <property type="entry name" value="LysR_substrate"/>
    <property type="match status" value="1"/>
</dbReference>
<dbReference type="Gene3D" id="1.10.10.10">
    <property type="entry name" value="Winged helix-like DNA-binding domain superfamily/Winged helix DNA-binding domain"/>
    <property type="match status" value="1"/>
</dbReference>
<dbReference type="GO" id="GO:0043565">
    <property type="term" value="F:sequence-specific DNA binding"/>
    <property type="evidence" value="ECO:0007669"/>
    <property type="project" value="TreeGrafter"/>
</dbReference>
<dbReference type="InterPro" id="IPR036390">
    <property type="entry name" value="WH_DNA-bd_sf"/>
</dbReference>
<accession>A0A178XNR6</accession>
<dbReference type="GO" id="GO:0006351">
    <property type="term" value="P:DNA-templated transcription"/>
    <property type="evidence" value="ECO:0007669"/>
    <property type="project" value="TreeGrafter"/>
</dbReference>
<comment type="caution">
    <text evidence="6">The sequence shown here is derived from an EMBL/GenBank/DDBJ whole genome shotgun (WGS) entry which is preliminary data.</text>
</comment>
<dbReference type="SUPFAM" id="SSF46785">
    <property type="entry name" value="Winged helix' DNA-binding domain"/>
    <property type="match status" value="1"/>
</dbReference>
<dbReference type="PANTHER" id="PTHR30537">
    <property type="entry name" value="HTH-TYPE TRANSCRIPTIONAL REGULATOR"/>
    <property type="match status" value="1"/>
</dbReference>
<organism evidence="6 7">
    <name type="scientific">Sinorhizobium glycinis</name>
    <dbReference type="NCBI Taxonomy" id="1472378"/>
    <lineage>
        <taxon>Bacteria</taxon>
        <taxon>Pseudomonadati</taxon>
        <taxon>Pseudomonadota</taxon>
        <taxon>Alphaproteobacteria</taxon>
        <taxon>Hyphomicrobiales</taxon>
        <taxon>Rhizobiaceae</taxon>
        <taxon>Sinorhizobium/Ensifer group</taxon>
        <taxon>Sinorhizobium</taxon>
    </lineage>
</organism>
<dbReference type="AlphaFoldDB" id="A0A178XNR6"/>
<evidence type="ECO:0000256" key="3">
    <source>
        <dbReference type="ARBA" id="ARBA00023125"/>
    </source>
</evidence>
<evidence type="ECO:0000256" key="2">
    <source>
        <dbReference type="ARBA" id="ARBA00023015"/>
    </source>
</evidence>
<evidence type="ECO:0000313" key="7">
    <source>
        <dbReference type="Proteomes" id="UP000094025"/>
    </source>
</evidence>
<reference evidence="6 7" key="1">
    <citation type="journal article" date="2016" name="Int. J. Syst. Evol. Microbiol.">
        <title>Ensifer glycinis sp. nov., an novel rhizobial species associated with Glycine spp.</title>
        <authorList>
            <person name="Yan H."/>
            <person name="Yan J."/>
            <person name="Sui X.H."/>
            <person name="Wang E.T."/>
            <person name="Chen W.X."/>
            <person name="Zhang X.X."/>
            <person name="Chen W.F."/>
        </authorList>
    </citation>
    <scope>NUCLEOTIDE SEQUENCE [LARGE SCALE GENOMIC DNA]</scope>
    <source>
        <strain evidence="6 7">CCBAU 23380</strain>
    </source>
</reference>
<proteinExistence type="inferred from homology"/>
<dbReference type="Pfam" id="PF00126">
    <property type="entry name" value="HTH_1"/>
    <property type="match status" value="1"/>
</dbReference>